<name>A0A9W9P8Y3_9EURO</name>
<evidence type="ECO:0000256" key="4">
    <source>
        <dbReference type="RuleBase" id="RU000363"/>
    </source>
</evidence>
<protein>
    <submittedName>
        <fullName evidence="5">Uncharacterized protein</fullName>
    </submittedName>
</protein>
<dbReference type="Proteomes" id="UP001150941">
    <property type="component" value="Unassembled WGS sequence"/>
</dbReference>
<dbReference type="CDD" id="cd05233">
    <property type="entry name" value="SDR_c"/>
    <property type="match status" value="1"/>
</dbReference>
<dbReference type="PRINTS" id="PR00080">
    <property type="entry name" value="SDRFAMILY"/>
</dbReference>
<comment type="similarity">
    <text evidence="1 4">Belongs to the short-chain dehydrogenases/reductases (SDR) family.</text>
</comment>
<organism evidence="5 6">
    <name type="scientific">Penicillium chermesinum</name>
    <dbReference type="NCBI Taxonomy" id="63820"/>
    <lineage>
        <taxon>Eukaryota</taxon>
        <taxon>Fungi</taxon>
        <taxon>Dikarya</taxon>
        <taxon>Ascomycota</taxon>
        <taxon>Pezizomycotina</taxon>
        <taxon>Eurotiomycetes</taxon>
        <taxon>Eurotiomycetidae</taxon>
        <taxon>Eurotiales</taxon>
        <taxon>Aspergillaceae</taxon>
        <taxon>Penicillium</taxon>
    </lineage>
</organism>
<dbReference type="PANTHER" id="PTHR43180">
    <property type="entry name" value="3-OXOACYL-(ACYL-CARRIER-PROTEIN) REDUCTASE (AFU_ORTHOLOGUE AFUA_6G11210)"/>
    <property type="match status" value="1"/>
</dbReference>
<evidence type="ECO:0000313" key="6">
    <source>
        <dbReference type="Proteomes" id="UP001150941"/>
    </source>
</evidence>
<dbReference type="InterPro" id="IPR002347">
    <property type="entry name" value="SDR_fam"/>
</dbReference>
<dbReference type="PANTHER" id="PTHR43180:SF63">
    <property type="entry name" value="DEHYDROGENASE_REDUCTASE FAMILY PROTEIN, PUTATIVE (AFU_ORTHOLOGUE AFUA_6G03520)-RELATED"/>
    <property type="match status" value="1"/>
</dbReference>
<accession>A0A9W9P8Y3</accession>
<dbReference type="FunFam" id="3.40.50.720:FF:000084">
    <property type="entry name" value="Short-chain dehydrogenase reductase"/>
    <property type="match status" value="1"/>
</dbReference>
<reference evidence="5" key="1">
    <citation type="submission" date="2022-11" db="EMBL/GenBank/DDBJ databases">
        <authorList>
            <person name="Petersen C."/>
        </authorList>
    </citation>
    <scope>NUCLEOTIDE SEQUENCE</scope>
    <source>
        <strain evidence="5">IBT 19713</strain>
    </source>
</reference>
<sequence length="261" mass="27378">MTDQALSGKICLVTGARGGLGKAIATKLIEAGASVVVCDISDERLQEVTAELSPKGPFKAIKTDITNQEAVASLFQEIVGEFGRLDILINNAGIMDKFDPVGDLEVELWNRVMAVNLTAPFILSKLAVRNMLEQPNPNGQIVNIISVAGKAGWASGAAYTSSKHGLVGLTKNTAAFYGSKGIRCNALMMGGMNTNIGDNMKSNMNMEGYQKLHDILGSIKVPTCEVEDAANLCVTLVSGKGMGIVNGACLAADNGWTSIVG</sequence>
<gene>
    <name evidence="5" type="ORF">N7468_004529</name>
</gene>
<dbReference type="InterPro" id="IPR020904">
    <property type="entry name" value="Sc_DH/Rdtase_CS"/>
</dbReference>
<dbReference type="PRINTS" id="PR00081">
    <property type="entry name" value="GDHRDH"/>
</dbReference>
<dbReference type="EMBL" id="JAPQKS010000003">
    <property type="protein sequence ID" value="KAJ5239910.1"/>
    <property type="molecule type" value="Genomic_DNA"/>
</dbReference>
<keyword evidence="6" id="KW-1185">Reference proteome</keyword>
<dbReference type="Gene3D" id="3.40.50.720">
    <property type="entry name" value="NAD(P)-binding Rossmann-like Domain"/>
    <property type="match status" value="1"/>
</dbReference>
<dbReference type="OrthoDB" id="37659at2759"/>
<keyword evidence="2" id="KW-0521">NADP</keyword>
<evidence type="ECO:0000256" key="2">
    <source>
        <dbReference type="ARBA" id="ARBA00022857"/>
    </source>
</evidence>
<dbReference type="RefSeq" id="XP_058332829.1">
    <property type="nucleotide sequence ID" value="XM_058473826.1"/>
</dbReference>
<evidence type="ECO:0000313" key="5">
    <source>
        <dbReference type="EMBL" id="KAJ5239910.1"/>
    </source>
</evidence>
<evidence type="ECO:0000256" key="3">
    <source>
        <dbReference type="ARBA" id="ARBA00023002"/>
    </source>
</evidence>
<dbReference type="GO" id="GO:0016491">
    <property type="term" value="F:oxidoreductase activity"/>
    <property type="evidence" value="ECO:0007669"/>
    <property type="project" value="UniProtKB-KW"/>
</dbReference>
<dbReference type="GeneID" id="83201129"/>
<evidence type="ECO:0000256" key="1">
    <source>
        <dbReference type="ARBA" id="ARBA00006484"/>
    </source>
</evidence>
<reference evidence="5" key="2">
    <citation type="journal article" date="2023" name="IMA Fungus">
        <title>Comparative genomic study of the Penicillium genus elucidates a diverse pangenome and 15 lateral gene transfer events.</title>
        <authorList>
            <person name="Petersen C."/>
            <person name="Sorensen T."/>
            <person name="Nielsen M.R."/>
            <person name="Sondergaard T.E."/>
            <person name="Sorensen J.L."/>
            <person name="Fitzpatrick D.A."/>
            <person name="Frisvad J.C."/>
            <person name="Nielsen K.L."/>
        </authorList>
    </citation>
    <scope>NUCLEOTIDE SEQUENCE</scope>
    <source>
        <strain evidence="5">IBT 19713</strain>
    </source>
</reference>
<dbReference type="InterPro" id="IPR036291">
    <property type="entry name" value="NAD(P)-bd_dom_sf"/>
</dbReference>
<proteinExistence type="inferred from homology"/>
<dbReference type="SUPFAM" id="SSF51735">
    <property type="entry name" value="NAD(P)-binding Rossmann-fold domains"/>
    <property type="match status" value="1"/>
</dbReference>
<dbReference type="AlphaFoldDB" id="A0A9W9P8Y3"/>
<comment type="caution">
    <text evidence="5">The sequence shown here is derived from an EMBL/GenBank/DDBJ whole genome shotgun (WGS) entry which is preliminary data.</text>
</comment>
<keyword evidence="3" id="KW-0560">Oxidoreductase</keyword>
<dbReference type="PROSITE" id="PS00061">
    <property type="entry name" value="ADH_SHORT"/>
    <property type="match status" value="1"/>
</dbReference>
<dbReference type="Pfam" id="PF00106">
    <property type="entry name" value="adh_short"/>
    <property type="match status" value="1"/>
</dbReference>